<organism evidence="1">
    <name type="scientific">freshwater metagenome</name>
    <dbReference type="NCBI Taxonomy" id="449393"/>
    <lineage>
        <taxon>unclassified sequences</taxon>
        <taxon>metagenomes</taxon>
        <taxon>ecological metagenomes</taxon>
    </lineage>
</organism>
<accession>A0A6J7PLQ2</accession>
<evidence type="ECO:0000313" key="1">
    <source>
        <dbReference type="EMBL" id="CAB5006108.1"/>
    </source>
</evidence>
<sequence length="68" mass="7574">MSDLKARGLPGSPHLLINLVSGKLGAGELAREERLFAQIQERGLVAVEVNPRSRWRKEVERIAIQLIS</sequence>
<proteinExistence type="predicted"/>
<gene>
    <name evidence="1" type="ORF">UFOPK4049_00782</name>
</gene>
<name>A0A6J7PLQ2_9ZZZZ</name>
<reference evidence="1" key="1">
    <citation type="submission" date="2020-05" db="EMBL/GenBank/DDBJ databases">
        <authorList>
            <person name="Chiriac C."/>
            <person name="Salcher M."/>
            <person name="Ghai R."/>
            <person name="Kavagutti S V."/>
        </authorList>
    </citation>
    <scope>NUCLEOTIDE SEQUENCE</scope>
</reference>
<protein>
    <submittedName>
        <fullName evidence="1">Unannotated protein</fullName>
    </submittedName>
</protein>
<dbReference type="AlphaFoldDB" id="A0A6J7PLQ2"/>
<dbReference type="EMBL" id="CAFBPB010000091">
    <property type="protein sequence ID" value="CAB5006108.1"/>
    <property type="molecule type" value="Genomic_DNA"/>
</dbReference>